<comment type="function">
    <text evidence="1">Required for the assembly of cytochrome c oxidase.</text>
</comment>
<gene>
    <name evidence="6" type="ORF">GFSPODELE1_LOCUS9879</name>
</gene>
<proteinExistence type="predicted"/>
<evidence type="ECO:0008006" key="8">
    <source>
        <dbReference type="Google" id="ProtNLM"/>
    </source>
</evidence>
<evidence type="ECO:0000256" key="1">
    <source>
        <dbReference type="ARBA" id="ARBA00003875"/>
    </source>
</evidence>
<keyword evidence="7" id="KW-1185">Reference proteome</keyword>
<dbReference type="Gene3D" id="1.10.287.1130">
    <property type="entry name" value="CytochromE C oxidase copper chaperone"/>
    <property type="match status" value="1"/>
</dbReference>
<dbReference type="EMBL" id="OZ037951">
    <property type="protein sequence ID" value="CAL1714684.1"/>
    <property type="molecule type" value="Genomic_DNA"/>
</dbReference>
<protein>
    <recommendedName>
        <fullName evidence="8">Cytochrome c oxidase-assembly factor COX23, mitochondrial</fullName>
    </recommendedName>
</protein>
<accession>A0ABP1E742</accession>
<evidence type="ECO:0000313" key="6">
    <source>
        <dbReference type="EMBL" id="CAL1714684.1"/>
    </source>
</evidence>
<dbReference type="Proteomes" id="UP001497453">
    <property type="component" value="Chromosome 8"/>
</dbReference>
<keyword evidence="3" id="KW-0496">Mitochondrion</keyword>
<evidence type="ECO:0000256" key="3">
    <source>
        <dbReference type="ARBA" id="ARBA00023128"/>
    </source>
</evidence>
<dbReference type="InterPro" id="IPR051040">
    <property type="entry name" value="COX23"/>
</dbReference>
<organism evidence="6 7">
    <name type="scientific">Somion occarium</name>
    <dbReference type="NCBI Taxonomy" id="3059160"/>
    <lineage>
        <taxon>Eukaryota</taxon>
        <taxon>Fungi</taxon>
        <taxon>Dikarya</taxon>
        <taxon>Basidiomycota</taxon>
        <taxon>Agaricomycotina</taxon>
        <taxon>Agaricomycetes</taxon>
        <taxon>Polyporales</taxon>
        <taxon>Cerrenaceae</taxon>
        <taxon>Somion</taxon>
    </lineage>
</organism>
<evidence type="ECO:0000313" key="7">
    <source>
        <dbReference type="Proteomes" id="UP001497453"/>
    </source>
</evidence>
<evidence type="ECO:0000256" key="4">
    <source>
        <dbReference type="ARBA" id="ARBA00023157"/>
    </source>
</evidence>
<keyword evidence="4" id="KW-1015">Disulfide bond</keyword>
<sequence length="92" mass="10612">MAVKSTTNKVEEPLPHPNDNVNPQDWQEAFNKDRTSSKFVDPCKGASKASMSCLDRNDYNRDACLEYFQAYRDCKKAWIEQRKADRRAGRAP</sequence>
<dbReference type="PANTHER" id="PTHR46811">
    <property type="entry name" value="COILED-COIL-HELIX-COILED-COIL-HELIX DOMAIN-CONTAINING PROTEIN 7"/>
    <property type="match status" value="1"/>
</dbReference>
<feature type="region of interest" description="Disordered" evidence="5">
    <location>
        <begin position="1"/>
        <end position="47"/>
    </location>
</feature>
<dbReference type="InterPro" id="IPR009069">
    <property type="entry name" value="Cys_alpha_HP_mot_SF"/>
</dbReference>
<comment type="subcellular location">
    <subcellularLocation>
        <location evidence="2">Mitochondrion intermembrane space</location>
    </subcellularLocation>
</comment>
<dbReference type="SUPFAM" id="SSF47072">
    <property type="entry name" value="Cysteine alpha-hairpin motif"/>
    <property type="match status" value="1"/>
</dbReference>
<evidence type="ECO:0000256" key="2">
    <source>
        <dbReference type="ARBA" id="ARBA00004569"/>
    </source>
</evidence>
<evidence type="ECO:0000256" key="5">
    <source>
        <dbReference type="SAM" id="MobiDB-lite"/>
    </source>
</evidence>
<reference evidence="7" key="1">
    <citation type="submission" date="2024-04" db="EMBL/GenBank/DDBJ databases">
        <authorList>
            <person name="Shaw F."/>
            <person name="Minotto A."/>
        </authorList>
    </citation>
    <scope>NUCLEOTIDE SEQUENCE [LARGE SCALE GENOMIC DNA]</scope>
</reference>
<dbReference type="PROSITE" id="PS51808">
    <property type="entry name" value="CHCH"/>
    <property type="match status" value="1"/>
</dbReference>
<name>A0ABP1E742_9APHY</name>
<dbReference type="PANTHER" id="PTHR46811:SF1">
    <property type="entry name" value="COILED-COIL-HELIX-COILED-COIL-HELIX DOMAIN-CONTAINING PROTEIN 7"/>
    <property type="match status" value="1"/>
</dbReference>